<dbReference type="Gene3D" id="1.10.10.10">
    <property type="entry name" value="Winged helix-like DNA-binding domain superfamily/Winged helix DNA-binding domain"/>
    <property type="match status" value="1"/>
</dbReference>
<dbReference type="InterPro" id="IPR036390">
    <property type="entry name" value="WH_DNA-bd_sf"/>
</dbReference>
<protein>
    <submittedName>
        <fullName evidence="5">DeoR family transcriptional regulator</fullName>
    </submittedName>
</protein>
<keyword evidence="3" id="KW-0804">Transcription</keyword>
<dbReference type="SMART" id="SM00420">
    <property type="entry name" value="HTH_DEOR"/>
    <property type="match status" value="1"/>
</dbReference>
<sequence>MLPMPDDDTDGLPAEGRRARMAATIADRGFAKVTDLAEAFGISRVTVRADLEVLERQGRVRRVRGGAMFTGRDPRVEPSFEEALTSASPAKTLIGRAAAALVSPSESVVLDVGTTTTFVARALVDREDLRDLVVFTNGLTIALELERAIPRFSVVVTGGTLRPLQHSLINPLGGHILERIHADTVFLGCNGVHPTGGITNVNLPEAEAKRAMLRAAGRRVVVADGSKLGRTELAEVCPLADIDLLITSGPADPDALDALRDAGLEILVAE</sequence>
<dbReference type="Pfam" id="PF00455">
    <property type="entry name" value="DeoRC"/>
    <property type="match status" value="1"/>
</dbReference>
<dbReference type="SUPFAM" id="SSF46785">
    <property type="entry name" value="Winged helix' DNA-binding domain"/>
    <property type="match status" value="1"/>
</dbReference>
<reference evidence="5 6" key="1">
    <citation type="submission" date="2017-03" db="EMBL/GenBank/DDBJ databases">
        <title>Draft genome sequence of Streptomyces scabrisporus NF3, endophyte isolated from Amphipterygium adstringens.</title>
        <authorList>
            <person name="Vazquez M."/>
            <person name="Ceapa C.D."/>
            <person name="Rodriguez Luna D."/>
            <person name="Sanchez Esquivel S."/>
        </authorList>
    </citation>
    <scope>NUCLEOTIDE SEQUENCE [LARGE SCALE GENOMIC DNA]</scope>
    <source>
        <strain evidence="5 6">NF3</strain>
    </source>
</reference>
<feature type="domain" description="HTH deoR-type" evidence="4">
    <location>
        <begin position="14"/>
        <end position="69"/>
    </location>
</feature>
<comment type="caution">
    <text evidence="5">The sequence shown here is derived from an EMBL/GenBank/DDBJ whole genome shotgun (WGS) entry which is preliminary data.</text>
</comment>
<dbReference type="EMBL" id="MWQN01000001">
    <property type="protein sequence ID" value="OPC82894.1"/>
    <property type="molecule type" value="Genomic_DNA"/>
</dbReference>
<gene>
    <name evidence="5" type="ORF">B4N89_19870</name>
</gene>
<evidence type="ECO:0000256" key="3">
    <source>
        <dbReference type="ARBA" id="ARBA00023163"/>
    </source>
</evidence>
<dbReference type="InterPro" id="IPR037171">
    <property type="entry name" value="NagB/RpiA_transferase-like"/>
</dbReference>
<dbReference type="InterPro" id="IPR036388">
    <property type="entry name" value="WH-like_DNA-bd_sf"/>
</dbReference>
<organism evidence="5 6">
    <name type="scientific">Embleya scabrispora</name>
    <dbReference type="NCBI Taxonomy" id="159449"/>
    <lineage>
        <taxon>Bacteria</taxon>
        <taxon>Bacillati</taxon>
        <taxon>Actinomycetota</taxon>
        <taxon>Actinomycetes</taxon>
        <taxon>Kitasatosporales</taxon>
        <taxon>Streptomycetaceae</taxon>
        <taxon>Embleya</taxon>
    </lineage>
</organism>
<dbReference type="PANTHER" id="PTHR30363:SF44">
    <property type="entry name" value="AGA OPERON TRANSCRIPTIONAL REPRESSOR-RELATED"/>
    <property type="match status" value="1"/>
</dbReference>
<evidence type="ECO:0000256" key="1">
    <source>
        <dbReference type="ARBA" id="ARBA00023015"/>
    </source>
</evidence>
<evidence type="ECO:0000313" key="6">
    <source>
        <dbReference type="Proteomes" id="UP000190037"/>
    </source>
</evidence>
<dbReference type="PROSITE" id="PS00894">
    <property type="entry name" value="HTH_DEOR_1"/>
    <property type="match status" value="1"/>
</dbReference>
<dbReference type="Pfam" id="PF08220">
    <property type="entry name" value="HTH_DeoR"/>
    <property type="match status" value="1"/>
</dbReference>
<keyword evidence="6" id="KW-1185">Reference proteome</keyword>
<evidence type="ECO:0000256" key="2">
    <source>
        <dbReference type="ARBA" id="ARBA00023125"/>
    </source>
</evidence>
<dbReference type="SUPFAM" id="SSF100950">
    <property type="entry name" value="NagB/RpiA/CoA transferase-like"/>
    <property type="match status" value="1"/>
</dbReference>
<keyword evidence="1" id="KW-0805">Transcription regulation</keyword>
<evidence type="ECO:0000259" key="4">
    <source>
        <dbReference type="PROSITE" id="PS51000"/>
    </source>
</evidence>
<keyword evidence="2" id="KW-0238">DNA-binding</keyword>
<dbReference type="GO" id="GO:0003677">
    <property type="term" value="F:DNA binding"/>
    <property type="evidence" value="ECO:0007669"/>
    <property type="project" value="UniProtKB-KW"/>
</dbReference>
<dbReference type="eggNOG" id="COG1349">
    <property type="taxonomic scope" value="Bacteria"/>
</dbReference>
<dbReference type="InterPro" id="IPR001034">
    <property type="entry name" value="DeoR_HTH"/>
</dbReference>
<dbReference type="InterPro" id="IPR050313">
    <property type="entry name" value="Carb_Metab_HTH_regulators"/>
</dbReference>
<evidence type="ECO:0000313" key="5">
    <source>
        <dbReference type="EMBL" id="OPC82894.1"/>
    </source>
</evidence>
<name>A0A1T3P1M5_9ACTN</name>
<dbReference type="AlphaFoldDB" id="A0A1T3P1M5"/>
<proteinExistence type="predicted"/>
<dbReference type="PANTHER" id="PTHR30363">
    <property type="entry name" value="HTH-TYPE TRANSCRIPTIONAL REGULATOR SRLR-RELATED"/>
    <property type="match status" value="1"/>
</dbReference>
<dbReference type="STRING" id="159449.B4N89_19870"/>
<dbReference type="Gene3D" id="3.40.50.1360">
    <property type="match status" value="1"/>
</dbReference>
<dbReference type="InterPro" id="IPR014036">
    <property type="entry name" value="DeoR-like_C"/>
</dbReference>
<dbReference type="GO" id="GO:0003700">
    <property type="term" value="F:DNA-binding transcription factor activity"/>
    <property type="evidence" value="ECO:0007669"/>
    <property type="project" value="InterPro"/>
</dbReference>
<dbReference type="SMART" id="SM01134">
    <property type="entry name" value="DeoRC"/>
    <property type="match status" value="1"/>
</dbReference>
<dbReference type="OrthoDB" id="7688673at2"/>
<dbReference type="InterPro" id="IPR018356">
    <property type="entry name" value="Tscrpt_reg_HTH_DeoR_CS"/>
</dbReference>
<dbReference type="PROSITE" id="PS51000">
    <property type="entry name" value="HTH_DEOR_2"/>
    <property type="match status" value="1"/>
</dbReference>
<accession>A0A1T3P1M5</accession>
<dbReference type="Proteomes" id="UP000190037">
    <property type="component" value="Unassembled WGS sequence"/>
</dbReference>